<evidence type="ECO:0000313" key="2">
    <source>
        <dbReference type="EMBL" id="KAI1693830.1"/>
    </source>
</evidence>
<proteinExistence type="predicted"/>
<name>A0AAD4MLC7_9BILA</name>
<dbReference type="AlphaFoldDB" id="A0AAD4MLC7"/>
<evidence type="ECO:0000313" key="3">
    <source>
        <dbReference type="Proteomes" id="UP001201812"/>
    </source>
</evidence>
<reference evidence="2" key="1">
    <citation type="submission" date="2022-01" db="EMBL/GenBank/DDBJ databases">
        <title>Genome Sequence Resource for Two Populations of Ditylenchus destructor, the Migratory Endoparasitic Phytonematode.</title>
        <authorList>
            <person name="Zhang H."/>
            <person name="Lin R."/>
            <person name="Xie B."/>
        </authorList>
    </citation>
    <scope>NUCLEOTIDE SEQUENCE</scope>
    <source>
        <strain evidence="2">BazhouSP</strain>
    </source>
</reference>
<protein>
    <recommendedName>
        <fullName evidence="4">HTH psq-type domain-containing protein</fullName>
    </recommendedName>
</protein>
<accession>A0AAD4MLC7</accession>
<comment type="caution">
    <text evidence="2">The sequence shown here is derived from an EMBL/GenBank/DDBJ whole genome shotgun (WGS) entry which is preliminary data.</text>
</comment>
<feature type="region of interest" description="Disordered" evidence="1">
    <location>
        <begin position="282"/>
        <end position="360"/>
    </location>
</feature>
<dbReference type="EMBL" id="JAKKPZ010000581">
    <property type="protein sequence ID" value="KAI1693830.1"/>
    <property type="molecule type" value="Genomic_DNA"/>
</dbReference>
<dbReference type="Proteomes" id="UP001201812">
    <property type="component" value="Unassembled WGS sequence"/>
</dbReference>
<gene>
    <name evidence="2" type="ORF">DdX_20436</name>
</gene>
<sequence length="360" mass="40517">MANYFDAVLDDELDLFPVGPSTSTESCESNNTTETTETAESMETAESSDTDVPEERVKTKAQKSCTVAKKLEILDHAKKSGIRAAARFFKVERKSIRNWMKNEPRYRRESLKVHGGEKKNLPGQGRHLVNSGFDGELASWIRQERALKGCCTQSVMLARAKDLAQRYDVGINNAPTGAAPMGLDILRKAREESDIELIMPEEEDLEENILNGLDDMKLASTQPSVIKTDPTQLDSFQKPVDDEKMADAKDPNYRSFKGIGNEIFIKPKEEVKKTEDDNQYVSLANLNEIPPAPMIESNKEKKRDDQEEDQLQESNKQADDPAPKKRQVFKRPEMGKVSAKNPQYETLANLDDGIFKNTDN</sequence>
<evidence type="ECO:0000256" key="1">
    <source>
        <dbReference type="SAM" id="MobiDB-lite"/>
    </source>
</evidence>
<organism evidence="2 3">
    <name type="scientific">Ditylenchus destructor</name>
    <dbReference type="NCBI Taxonomy" id="166010"/>
    <lineage>
        <taxon>Eukaryota</taxon>
        <taxon>Metazoa</taxon>
        <taxon>Ecdysozoa</taxon>
        <taxon>Nematoda</taxon>
        <taxon>Chromadorea</taxon>
        <taxon>Rhabditida</taxon>
        <taxon>Tylenchina</taxon>
        <taxon>Tylenchomorpha</taxon>
        <taxon>Sphaerularioidea</taxon>
        <taxon>Anguinidae</taxon>
        <taxon>Anguininae</taxon>
        <taxon>Ditylenchus</taxon>
    </lineage>
</organism>
<keyword evidence="3" id="KW-1185">Reference proteome</keyword>
<feature type="region of interest" description="Disordered" evidence="1">
    <location>
        <begin position="16"/>
        <end position="59"/>
    </location>
</feature>
<evidence type="ECO:0008006" key="4">
    <source>
        <dbReference type="Google" id="ProtNLM"/>
    </source>
</evidence>
<feature type="compositionally biased region" description="Low complexity" evidence="1">
    <location>
        <begin position="21"/>
        <end position="45"/>
    </location>
</feature>